<dbReference type="EMBL" id="WYET01000007">
    <property type="protein sequence ID" value="NVN19337.1"/>
    <property type="molecule type" value="Genomic_DNA"/>
</dbReference>
<gene>
    <name evidence="1" type="ORF">GUA46_13390</name>
</gene>
<reference evidence="1 2" key="1">
    <citation type="submission" date="2020-01" db="EMBL/GenBank/DDBJ databases">
        <title>Draft Genome Analysis of Muricauda sp. HICW Isolated from coastal seawater of PR China.</title>
        <authorList>
            <person name="Chen M.-X."/>
        </authorList>
    </citation>
    <scope>NUCLEOTIDE SEQUENCE [LARGE SCALE GENOMIC DNA]</scope>
    <source>
        <strain evidence="1 2">HICW</strain>
    </source>
</reference>
<proteinExistence type="predicted"/>
<evidence type="ECO:0000313" key="2">
    <source>
        <dbReference type="Proteomes" id="UP000558089"/>
    </source>
</evidence>
<dbReference type="RefSeq" id="WP_176620918.1">
    <property type="nucleotide sequence ID" value="NZ_WYET01000007.1"/>
</dbReference>
<accession>A0A850NPU3</accession>
<sequence>MRYFILKLILFFTLFAMAYAFMVNKLSEGYVDMYYPKYTQDAGSLVIGLSRADQGIDPKTVTKNINHEIDLPLINFAANQYYYGEIYLEAIRKKLIKANGKGLFILSVSPGSFTAPIGFGAEGIKKMDEKAAIGKTEDFNSNPNYSYIINCYGQGLYHALFAQRAPGNVITHNNGWNEVLVSGSDFTLSDALKMDWKRQNLAYFQRRLPKEETKSYRWEWFGRTIEYLKDKGQVILVRMPADKEIIDFENENSPNFRKSMDSITKIHQIPYLDYSKNTPDYETYDGSHLHSESAIQFSTQLAKDMAVHIKK</sequence>
<comment type="caution">
    <text evidence="1">The sequence shown here is derived from an EMBL/GenBank/DDBJ whole genome shotgun (WGS) entry which is preliminary data.</text>
</comment>
<keyword evidence="2" id="KW-1185">Reference proteome</keyword>
<dbReference type="Proteomes" id="UP000558089">
    <property type="component" value="Unassembled WGS sequence"/>
</dbReference>
<name>A0A850NPU3_9FLAO</name>
<organism evidence="1 2">
    <name type="scientific">Flagellimonas chongwuensis</name>
    <dbReference type="NCBI Taxonomy" id="2697365"/>
    <lineage>
        <taxon>Bacteria</taxon>
        <taxon>Pseudomonadati</taxon>
        <taxon>Bacteroidota</taxon>
        <taxon>Flavobacteriia</taxon>
        <taxon>Flavobacteriales</taxon>
        <taxon>Flavobacteriaceae</taxon>
        <taxon>Flagellimonas</taxon>
    </lineage>
</organism>
<protein>
    <submittedName>
        <fullName evidence="1">Uncharacterized protein</fullName>
    </submittedName>
</protein>
<evidence type="ECO:0000313" key="1">
    <source>
        <dbReference type="EMBL" id="NVN19337.1"/>
    </source>
</evidence>
<dbReference type="AlphaFoldDB" id="A0A850NPU3"/>